<reference evidence="4 5" key="1">
    <citation type="submission" date="2019-03" db="EMBL/GenBank/DDBJ databases">
        <title>Draft genome sequence of Xylaria hypoxylon DSM 108379, a ubiquitous saprotrophic-parasitic fungi on hardwood.</title>
        <authorList>
            <person name="Buettner E."/>
            <person name="Leonhardt S."/>
            <person name="Gebauer A.M."/>
            <person name="Liers C."/>
            <person name="Hofrichter M."/>
            <person name="Kellner H."/>
        </authorList>
    </citation>
    <scope>NUCLEOTIDE SEQUENCE [LARGE SCALE GENOMIC DNA]</scope>
    <source>
        <strain evidence="4 5">DSM 108379</strain>
    </source>
</reference>
<evidence type="ECO:0000259" key="3">
    <source>
        <dbReference type="PROSITE" id="PS51462"/>
    </source>
</evidence>
<dbReference type="EMBL" id="SKBN01000033">
    <property type="protein sequence ID" value="TGJ86094.1"/>
    <property type="molecule type" value="Genomic_DNA"/>
</dbReference>
<feature type="coiled-coil region" evidence="1">
    <location>
        <begin position="264"/>
        <end position="332"/>
    </location>
</feature>
<dbReference type="SUPFAM" id="SSF55811">
    <property type="entry name" value="Nudix"/>
    <property type="match status" value="1"/>
</dbReference>
<sequence>MNNGTMNNGTMNNGAMNNGTPLWLQQYHQPFAKRKNVECHTGHRHSSNMPAVGFVLVRLNASLQLELLLDLRSQAVQYPNTFAFIGGYASSIGEEVVKTAQREAREEYGIKPNELNLLGLQYKHDHGGFKYVSYTYVFAEYSPINGQAPAPKSIESVRSQWFTLDALPNNLLHYITEDLKVLLPILNTHVLPMLLLQAQNMQPSPPQAPQAPQAPQGLINFNNVGSISSPSADVDGDAIMTGANIPSNMAQMSGNNTNMASTGHVLQQQQLQQQQQQVQQQQIQQQQQAQQLKLQQQFLQQQAQQQQIQKQKAQEQQQLQQLQQAQQLKLQQQFLQQQAQQQQVPNNTVQYPDLSQALQKITMQEQQFLNHIISINSTNPEYPKLPQLVVPQQQIIAPQQAPTPESQVSKMTVTNPEPATNKSYFSQFAKFFSSKDKPDAEPKKTEGKNKQAAPAPAKVATSQSLASSVGPIPSQPGVPATAPNNQNTMPQYTMPNIGALGPMPGSAPIASQTGVPAAPAPVSNQNMMFIPPPMDAKGPEFASAQT</sequence>
<dbReference type="AlphaFoldDB" id="A0A4Z0YQ52"/>
<dbReference type="Pfam" id="PF00293">
    <property type="entry name" value="NUDIX"/>
    <property type="match status" value="1"/>
</dbReference>
<name>A0A4Z0YQ52_9PEZI</name>
<comment type="caution">
    <text evidence="4">The sequence shown here is derived from an EMBL/GenBank/DDBJ whole genome shotgun (WGS) entry which is preliminary data.</text>
</comment>
<accession>A0A4Z0YQ52</accession>
<feature type="compositionally biased region" description="Polar residues" evidence="2">
    <location>
        <begin position="482"/>
        <end position="494"/>
    </location>
</feature>
<dbReference type="OrthoDB" id="206213at2759"/>
<proteinExistence type="predicted"/>
<dbReference type="Proteomes" id="UP000297716">
    <property type="component" value="Unassembled WGS sequence"/>
</dbReference>
<keyword evidence="1" id="KW-0175">Coiled coil</keyword>
<evidence type="ECO:0000256" key="2">
    <source>
        <dbReference type="SAM" id="MobiDB-lite"/>
    </source>
</evidence>
<feature type="domain" description="Nudix hydrolase" evidence="3">
    <location>
        <begin position="47"/>
        <end position="187"/>
    </location>
</feature>
<dbReference type="Gene3D" id="3.90.79.10">
    <property type="entry name" value="Nucleoside Triphosphate Pyrophosphohydrolase"/>
    <property type="match status" value="1"/>
</dbReference>
<dbReference type="InterPro" id="IPR015797">
    <property type="entry name" value="NUDIX_hydrolase-like_dom_sf"/>
</dbReference>
<dbReference type="PROSITE" id="PS51462">
    <property type="entry name" value="NUDIX"/>
    <property type="match status" value="1"/>
</dbReference>
<feature type="region of interest" description="Disordered" evidence="2">
    <location>
        <begin position="435"/>
        <end position="546"/>
    </location>
</feature>
<dbReference type="STRING" id="37992.A0A4Z0YQ52"/>
<gene>
    <name evidence="4" type="ORF">E0Z10_g2638</name>
</gene>
<dbReference type="InterPro" id="IPR000086">
    <property type="entry name" value="NUDIX_hydrolase_dom"/>
</dbReference>
<evidence type="ECO:0000256" key="1">
    <source>
        <dbReference type="SAM" id="Coils"/>
    </source>
</evidence>
<evidence type="ECO:0000313" key="5">
    <source>
        <dbReference type="Proteomes" id="UP000297716"/>
    </source>
</evidence>
<feature type="region of interest" description="Disordered" evidence="2">
    <location>
        <begin position="245"/>
        <end position="264"/>
    </location>
</feature>
<feature type="compositionally biased region" description="Polar residues" evidence="2">
    <location>
        <begin position="403"/>
        <end position="420"/>
    </location>
</feature>
<feature type="compositionally biased region" description="Basic and acidic residues" evidence="2">
    <location>
        <begin position="435"/>
        <end position="449"/>
    </location>
</feature>
<protein>
    <recommendedName>
        <fullName evidence="3">Nudix hydrolase domain-containing protein</fullName>
    </recommendedName>
</protein>
<feature type="region of interest" description="Disordered" evidence="2">
    <location>
        <begin position="201"/>
        <end position="224"/>
    </location>
</feature>
<keyword evidence="5" id="KW-1185">Reference proteome</keyword>
<feature type="region of interest" description="Disordered" evidence="2">
    <location>
        <begin position="398"/>
        <end position="420"/>
    </location>
</feature>
<organism evidence="4 5">
    <name type="scientific">Xylaria hypoxylon</name>
    <dbReference type="NCBI Taxonomy" id="37992"/>
    <lineage>
        <taxon>Eukaryota</taxon>
        <taxon>Fungi</taxon>
        <taxon>Dikarya</taxon>
        <taxon>Ascomycota</taxon>
        <taxon>Pezizomycotina</taxon>
        <taxon>Sordariomycetes</taxon>
        <taxon>Xylariomycetidae</taxon>
        <taxon>Xylariales</taxon>
        <taxon>Xylariaceae</taxon>
        <taxon>Xylaria</taxon>
    </lineage>
</organism>
<evidence type="ECO:0000313" key="4">
    <source>
        <dbReference type="EMBL" id="TGJ86094.1"/>
    </source>
</evidence>